<dbReference type="PANTHER" id="PTHR42850">
    <property type="entry name" value="METALLOPHOSPHOESTERASE"/>
    <property type="match status" value="1"/>
</dbReference>
<evidence type="ECO:0000256" key="1">
    <source>
        <dbReference type="ARBA" id="ARBA00008950"/>
    </source>
</evidence>
<dbReference type="RefSeq" id="WP_380579513.1">
    <property type="nucleotide sequence ID" value="NZ_JBHSQJ010000010.1"/>
</dbReference>
<keyword evidence="4" id="KW-1185">Reference proteome</keyword>
<dbReference type="Gene3D" id="3.60.21.10">
    <property type="match status" value="1"/>
</dbReference>
<dbReference type="InterPro" id="IPR011152">
    <property type="entry name" value="Pesterase_MJ0912"/>
</dbReference>
<reference evidence="4" key="1">
    <citation type="journal article" date="2019" name="Int. J. Syst. Evol. Microbiol.">
        <title>The Global Catalogue of Microorganisms (GCM) 10K type strain sequencing project: providing services to taxonomists for standard genome sequencing and annotation.</title>
        <authorList>
            <consortium name="The Broad Institute Genomics Platform"/>
            <consortium name="The Broad Institute Genome Sequencing Center for Infectious Disease"/>
            <person name="Wu L."/>
            <person name="Ma J."/>
        </authorList>
    </citation>
    <scope>NUCLEOTIDE SEQUENCE [LARGE SCALE GENOMIC DNA]</scope>
    <source>
        <strain evidence="4">JCM 4816</strain>
    </source>
</reference>
<evidence type="ECO:0000259" key="2">
    <source>
        <dbReference type="Pfam" id="PF12850"/>
    </source>
</evidence>
<dbReference type="InterPro" id="IPR024654">
    <property type="entry name" value="Calcineurin-like_PHP_lpxH"/>
</dbReference>
<dbReference type="InterPro" id="IPR050126">
    <property type="entry name" value="Ap4A_hydrolase"/>
</dbReference>
<proteinExistence type="inferred from homology"/>
<dbReference type="Pfam" id="PF12850">
    <property type="entry name" value="Metallophos_2"/>
    <property type="match status" value="1"/>
</dbReference>
<evidence type="ECO:0000313" key="4">
    <source>
        <dbReference type="Proteomes" id="UP001596174"/>
    </source>
</evidence>
<protein>
    <submittedName>
        <fullName evidence="3">Metallophosphoesterase family protein</fullName>
    </submittedName>
</protein>
<comment type="similarity">
    <text evidence="1">Belongs to the metallophosphoesterase superfamily. YfcE family.</text>
</comment>
<feature type="domain" description="Calcineurin-like phosphoesterase" evidence="2">
    <location>
        <begin position="24"/>
        <end position="204"/>
    </location>
</feature>
<sequence length="268" mass="28155">MEGITLHGPADGEGPPRRYGPVSRVAVLSDIHGNVPALRAVLAEPEVRAAELVVLCGDLTWGPEPQQTYELLAGLGDRAVGVRGNADRYAAEIAAGVREPAAERESWIPARHSQEAAAFLARLPFSLVVDVDGLGPVRFCHGSPRSDHELVTPGTPASRFAELAAAVAESTIVTGHTHLQFDRVVAGKRSVNPGSVGLPFHEGEVGTAYWAMLGPDVLLRSTSYDAAEAVARAQAAGDPGGERFVGTLLRPPTPAEIIADAEARIFAN</sequence>
<dbReference type="EMBL" id="JBHSQJ010000010">
    <property type="protein sequence ID" value="MFC5906269.1"/>
    <property type="molecule type" value="Genomic_DNA"/>
</dbReference>
<dbReference type="PANTHER" id="PTHR42850:SF2">
    <property type="entry name" value="BLL5683 PROTEIN"/>
    <property type="match status" value="1"/>
</dbReference>
<gene>
    <name evidence="3" type="ORF">ACFP3V_03410</name>
</gene>
<dbReference type="Proteomes" id="UP001596174">
    <property type="component" value="Unassembled WGS sequence"/>
</dbReference>
<comment type="caution">
    <text evidence="3">The sequence shown here is derived from an EMBL/GenBank/DDBJ whole genome shotgun (WGS) entry which is preliminary data.</text>
</comment>
<name>A0ABW1FUW7_9ACTN</name>
<accession>A0ABW1FUW7</accession>
<dbReference type="InterPro" id="IPR029052">
    <property type="entry name" value="Metallo-depent_PP-like"/>
</dbReference>
<evidence type="ECO:0000313" key="3">
    <source>
        <dbReference type="EMBL" id="MFC5906269.1"/>
    </source>
</evidence>
<dbReference type="PIRSF" id="PIRSF000883">
    <property type="entry name" value="Pesterase_MJ0912"/>
    <property type="match status" value="1"/>
</dbReference>
<dbReference type="SUPFAM" id="SSF56300">
    <property type="entry name" value="Metallo-dependent phosphatases"/>
    <property type="match status" value="1"/>
</dbReference>
<organism evidence="3 4">
    <name type="scientific">Streptacidiphilus monticola</name>
    <dbReference type="NCBI Taxonomy" id="2161674"/>
    <lineage>
        <taxon>Bacteria</taxon>
        <taxon>Bacillati</taxon>
        <taxon>Actinomycetota</taxon>
        <taxon>Actinomycetes</taxon>
        <taxon>Kitasatosporales</taxon>
        <taxon>Streptomycetaceae</taxon>
        <taxon>Streptacidiphilus</taxon>
    </lineage>
</organism>